<reference evidence="1 2" key="1">
    <citation type="submission" date="2024-02" db="EMBL/GenBank/DDBJ databases">
        <title>High-quality chromosome-scale genome assembly of Pensacola bahiagrass (Paspalum notatum Flugge var. saurae).</title>
        <authorList>
            <person name="Vega J.M."/>
            <person name="Podio M."/>
            <person name="Orjuela J."/>
            <person name="Siena L.A."/>
            <person name="Pessino S.C."/>
            <person name="Combes M.C."/>
            <person name="Mariac C."/>
            <person name="Albertini E."/>
            <person name="Pupilli F."/>
            <person name="Ortiz J.P.A."/>
            <person name="Leblanc O."/>
        </authorList>
    </citation>
    <scope>NUCLEOTIDE SEQUENCE [LARGE SCALE GENOMIC DNA]</scope>
    <source>
        <strain evidence="1">R1</strain>
        <tissue evidence="1">Leaf</tissue>
    </source>
</reference>
<accession>A0AAQ3UP17</accession>
<protein>
    <submittedName>
        <fullName evidence="1">Uncharacterized protein</fullName>
    </submittedName>
</protein>
<dbReference type="EMBL" id="CP144754">
    <property type="protein sequence ID" value="WVZ96048.1"/>
    <property type="molecule type" value="Genomic_DNA"/>
</dbReference>
<dbReference type="AlphaFoldDB" id="A0AAQ3UP17"/>
<organism evidence="1 2">
    <name type="scientific">Paspalum notatum var. saurae</name>
    <dbReference type="NCBI Taxonomy" id="547442"/>
    <lineage>
        <taxon>Eukaryota</taxon>
        <taxon>Viridiplantae</taxon>
        <taxon>Streptophyta</taxon>
        <taxon>Embryophyta</taxon>
        <taxon>Tracheophyta</taxon>
        <taxon>Spermatophyta</taxon>
        <taxon>Magnoliopsida</taxon>
        <taxon>Liliopsida</taxon>
        <taxon>Poales</taxon>
        <taxon>Poaceae</taxon>
        <taxon>PACMAD clade</taxon>
        <taxon>Panicoideae</taxon>
        <taxon>Andropogonodae</taxon>
        <taxon>Paspaleae</taxon>
        <taxon>Paspalinae</taxon>
        <taxon>Paspalum</taxon>
    </lineage>
</organism>
<name>A0AAQ3UP17_PASNO</name>
<dbReference type="Proteomes" id="UP001341281">
    <property type="component" value="Chromosome 10"/>
</dbReference>
<feature type="non-terminal residue" evidence="1">
    <location>
        <position position="1"/>
    </location>
</feature>
<sequence>SLPSSPPTPRRRPLVSLPPTLRRRCSRPRTVRSPASPPLLSPWIGSRCTVRGGQGSPHGRHCLLPRMDRMLVPPRGSAGRIWACQRLQAASLVVRKPWHRGGRRAPPRQSGSLSMIAAPVRLLRIWCDWGRRLLSCLRGARRLTGRGHSASSKDR</sequence>
<evidence type="ECO:0000313" key="2">
    <source>
        <dbReference type="Proteomes" id="UP001341281"/>
    </source>
</evidence>
<gene>
    <name evidence="1" type="ORF">U9M48_041733</name>
</gene>
<proteinExistence type="predicted"/>
<keyword evidence="2" id="KW-1185">Reference proteome</keyword>
<evidence type="ECO:0000313" key="1">
    <source>
        <dbReference type="EMBL" id="WVZ96048.1"/>
    </source>
</evidence>